<dbReference type="EnsemblMetazoa" id="CLYHEMT016630.1">
    <property type="protein sequence ID" value="CLYHEMP016630.1"/>
    <property type="gene ID" value="CLYHEMG016630"/>
</dbReference>
<keyword evidence="13" id="KW-0645">Protease</keyword>
<evidence type="ECO:0000256" key="8">
    <source>
        <dbReference type="PIRSR" id="PIRSR601548-3"/>
    </source>
</evidence>
<protein>
    <recommendedName>
        <fullName evidence="13">Angiotensin-converting enzyme</fullName>
        <ecNumber evidence="13">3.4.-.-</ecNumber>
    </recommendedName>
</protein>
<dbReference type="OrthoDB" id="10029630at2759"/>
<dbReference type="InterPro" id="IPR001548">
    <property type="entry name" value="Peptidase_M2"/>
</dbReference>
<feature type="binding site" evidence="8">
    <location>
        <position position="373"/>
    </location>
    <ligand>
        <name>Zn(2+)</name>
        <dbReference type="ChEBI" id="CHEBI:29105"/>
        <label>1</label>
        <note>catalytic</note>
    </ligand>
</feature>
<feature type="binding site" evidence="11">
    <location>
        <position position="373"/>
    </location>
    <ligand>
        <name>Zn(2+)</name>
        <dbReference type="ChEBI" id="CHEBI:29105"/>
        <label>2</label>
        <note>catalytic</note>
    </ligand>
</feature>
<comment type="caution">
    <text evidence="12">Lacks conserved residue(s) required for the propagation of feature annotation.</text>
</comment>
<evidence type="ECO:0000256" key="13">
    <source>
        <dbReference type="RuleBase" id="RU361144"/>
    </source>
</evidence>
<keyword evidence="8 13" id="KW-0862">Zinc</keyword>
<keyword evidence="13" id="KW-0378">Hydrolase</keyword>
<evidence type="ECO:0000256" key="5">
    <source>
        <dbReference type="PIRSR" id="PIRSR601548-1"/>
    </source>
</evidence>
<dbReference type="EC" id="3.4.-.-" evidence="13"/>
<feature type="binding site" evidence="8">
    <location>
        <position position="401"/>
    </location>
    <ligand>
        <name>Zn(2+)</name>
        <dbReference type="ChEBI" id="CHEBI:29105"/>
        <label>1</label>
        <note>catalytic</note>
    </ligand>
</feature>
<comment type="similarity">
    <text evidence="1 12 13">Belongs to the peptidase M2 family.</text>
</comment>
<feature type="chain" id="PRO_5029649975" description="Angiotensin-converting enzyme" evidence="14">
    <location>
        <begin position="21"/>
        <end position="612"/>
    </location>
</feature>
<feature type="signal peptide" evidence="14">
    <location>
        <begin position="1"/>
        <end position="20"/>
    </location>
</feature>
<feature type="active site" description="Proton donor 2" evidence="10">
    <location>
        <position position="509"/>
    </location>
</feature>
<accession>A0A7M5X2Y4</accession>
<feature type="glycosylation site" description="N-linked (GlcNAc...) asparagine" evidence="6">
    <location>
        <position position="57"/>
    </location>
</feature>
<evidence type="ECO:0000256" key="7">
    <source>
        <dbReference type="PIRSR" id="PIRSR601548-2"/>
    </source>
</evidence>
<feature type="binding site" evidence="7">
    <location>
        <position position="518"/>
    </location>
    <ligand>
        <name>chloride</name>
        <dbReference type="ChEBI" id="CHEBI:17996"/>
        <label>1</label>
    </ligand>
</feature>
<dbReference type="GO" id="GO:0006508">
    <property type="term" value="P:proteolysis"/>
    <property type="evidence" value="ECO:0007669"/>
    <property type="project" value="UniProtKB-KW"/>
</dbReference>
<evidence type="ECO:0000256" key="1">
    <source>
        <dbReference type="ARBA" id="ARBA00008139"/>
    </source>
</evidence>
<feature type="binding site" evidence="8">
    <location>
        <position position="377"/>
    </location>
    <ligand>
        <name>Zn(2+)</name>
        <dbReference type="ChEBI" id="CHEBI:29105"/>
        <label>1</label>
        <note>catalytic</note>
    </ligand>
</feature>
<keyword evidence="3 9" id="KW-1015">Disulfide bond</keyword>
<keyword evidence="8 13" id="KW-0479">Metal-binding</keyword>
<comment type="cofactor">
    <cofactor evidence="13">
        <name>Zn(2+)</name>
        <dbReference type="ChEBI" id="CHEBI:29105"/>
    </cofactor>
    <text evidence="13">Binds 1 zinc ion per subunit.</text>
</comment>
<keyword evidence="16" id="KW-1185">Reference proteome</keyword>
<evidence type="ECO:0000256" key="10">
    <source>
        <dbReference type="PIRSR" id="PIRSR601548-6"/>
    </source>
</evidence>
<dbReference type="Pfam" id="PF01401">
    <property type="entry name" value="Peptidase_M2"/>
    <property type="match status" value="1"/>
</dbReference>
<dbReference type="PROSITE" id="PS52011">
    <property type="entry name" value="PEPTIDASE_M2"/>
    <property type="match status" value="1"/>
</dbReference>
<dbReference type="SUPFAM" id="SSF55486">
    <property type="entry name" value="Metalloproteases ('zincins'), catalytic domain"/>
    <property type="match status" value="1"/>
</dbReference>
<dbReference type="GeneID" id="136806022"/>
<keyword evidence="13" id="KW-0121">Carboxypeptidase</keyword>
<dbReference type="AlphaFoldDB" id="A0A7M5X2Y4"/>
<feature type="active site" description="Proton acceptor 2" evidence="10">
    <location>
        <position position="374"/>
    </location>
</feature>
<dbReference type="PRINTS" id="PR00791">
    <property type="entry name" value="PEPDIPTASEA"/>
</dbReference>
<evidence type="ECO:0000256" key="6">
    <source>
        <dbReference type="PIRSR" id="PIRSR601548-10"/>
    </source>
</evidence>
<dbReference type="CDD" id="cd06461">
    <property type="entry name" value="M2_ACE"/>
    <property type="match status" value="1"/>
</dbReference>
<dbReference type="RefSeq" id="XP_066918700.1">
    <property type="nucleotide sequence ID" value="XM_067062599.1"/>
</dbReference>
<dbReference type="GO" id="GO:0016020">
    <property type="term" value="C:membrane"/>
    <property type="evidence" value="ECO:0007669"/>
    <property type="project" value="InterPro"/>
</dbReference>
<reference evidence="15" key="1">
    <citation type="submission" date="2021-01" db="UniProtKB">
        <authorList>
            <consortium name="EnsemblMetazoa"/>
        </authorList>
    </citation>
    <scope>IDENTIFICATION</scope>
</reference>
<evidence type="ECO:0000256" key="11">
    <source>
        <dbReference type="PIRSR" id="PIRSR601548-8"/>
    </source>
</evidence>
<dbReference type="PANTHER" id="PTHR10514:SF27">
    <property type="entry name" value="ANGIOTENSIN-CONVERTING ENZYME"/>
    <property type="match status" value="1"/>
</dbReference>
<evidence type="ECO:0000313" key="15">
    <source>
        <dbReference type="EnsemblMetazoa" id="CLYHEMP016630.1"/>
    </source>
</evidence>
<dbReference type="GO" id="GO:0008241">
    <property type="term" value="F:peptidyl-dipeptidase activity"/>
    <property type="evidence" value="ECO:0007669"/>
    <property type="project" value="InterPro"/>
</dbReference>
<dbReference type="Proteomes" id="UP000594262">
    <property type="component" value="Unplaced"/>
</dbReference>
<evidence type="ECO:0000256" key="12">
    <source>
        <dbReference type="PROSITE-ProRule" id="PRU01355"/>
    </source>
</evidence>
<keyword evidence="13" id="KW-0482">Metalloprotease</keyword>
<evidence type="ECO:0000256" key="9">
    <source>
        <dbReference type="PIRSR" id="PIRSR601548-4"/>
    </source>
</evidence>
<keyword evidence="4 6" id="KW-0325">Glycoprotein</keyword>
<feature type="binding site" evidence="11">
    <location>
        <position position="377"/>
    </location>
    <ligand>
        <name>Zn(2+)</name>
        <dbReference type="ChEBI" id="CHEBI:29105"/>
        <label>2</label>
        <note>catalytic</note>
    </ligand>
</feature>
<feature type="disulfide bond" evidence="9">
    <location>
        <begin position="342"/>
        <end position="360"/>
    </location>
</feature>
<feature type="binding site" evidence="7">
    <location>
        <position position="216"/>
    </location>
    <ligand>
        <name>chloride</name>
        <dbReference type="ChEBI" id="CHEBI:17996"/>
        <label>1</label>
    </ligand>
</feature>
<dbReference type="GO" id="GO:0004180">
    <property type="term" value="F:carboxypeptidase activity"/>
    <property type="evidence" value="ECO:0007669"/>
    <property type="project" value="UniProtKB-KW"/>
</dbReference>
<evidence type="ECO:0000313" key="16">
    <source>
        <dbReference type="Proteomes" id="UP000594262"/>
    </source>
</evidence>
<dbReference type="GO" id="GO:0008237">
    <property type="term" value="F:metallopeptidase activity"/>
    <property type="evidence" value="ECO:0007669"/>
    <property type="project" value="UniProtKB-KW"/>
</dbReference>
<feature type="active site" description="Proton acceptor 1" evidence="5">
    <location>
        <position position="374"/>
    </location>
</feature>
<feature type="active site" description="Proton donor 1" evidence="5">
    <location>
        <position position="509"/>
    </location>
</feature>
<evidence type="ECO:0000256" key="3">
    <source>
        <dbReference type="ARBA" id="ARBA00023157"/>
    </source>
</evidence>
<dbReference type="PANTHER" id="PTHR10514">
    <property type="entry name" value="ANGIOTENSIN-CONVERTING ENZYME"/>
    <property type="match status" value="1"/>
</dbReference>
<evidence type="ECO:0000256" key="2">
    <source>
        <dbReference type="ARBA" id="ARBA00022729"/>
    </source>
</evidence>
<proteinExistence type="inferred from homology"/>
<evidence type="ECO:0000256" key="4">
    <source>
        <dbReference type="ARBA" id="ARBA00023180"/>
    </source>
</evidence>
<keyword evidence="2 14" id="KW-0732">Signal</keyword>
<dbReference type="GO" id="GO:0046872">
    <property type="term" value="F:metal ion binding"/>
    <property type="evidence" value="ECO:0007669"/>
    <property type="project" value="UniProtKB-KW"/>
</dbReference>
<evidence type="ECO:0000256" key="14">
    <source>
        <dbReference type="SAM" id="SignalP"/>
    </source>
</evidence>
<feature type="disulfide bond" evidence="9">
    <location>
        <begin position="534"/>
        <end position="546"/>
    </location>
</feature>
<name>A0A7M5X2Y4_9CNID</name>
<organism evidence="15 16">
    <name type="scientific">Clytia hemisphaerica</name>
    <dbReference type="NCBI Taxonomy" id="252671"/>
    <lineage>
        <taxon>Eukaryota</taxon>
        <taxon>Metazoa</taxon>
        <taxon>Cnidaria</taxon>
        <taxon>Hydrozoa</taxon>
        <taxon>Hydroidolina</taxon>
        <taxon>Leptothecata</taxon>
        <taxon>Obeliida</taxon>
        <taxon>Clytiidae</taxon>
        <taxon>Clytia</taxon>
    </lineage>
</organism>
<feature type="binding site" evidence="11">
    <location>
        <position position="401"/>
    </location>
    <ligand>
        <name>Zn(2+)</name>
        <dbReference type="ChEBI" id="CHEBI:29105"/>
        <label>2</label>
        <note>catalytic</note>
    </ligand>
</feature>
<dbReference type="Gene3D" id="1.10.1370.30">
    <property type="match status" value="2"/>
</dbReference>
<sequence>MSSLLCGILLLFACHGNANGAPKCKYSDASDFLENYNKEANSLQKKDTLASWNYETNMNTANKIKQSKLSAKTSSFATKSRNEAKCLLDSTSDEDMTDSQKRQLKLITRTASSSDSEVNKKMSKLVSKMTAIYSETKIKKKIDKDPYEFKLNSHLLPIMSTVEPKNIGNLKWAWNVWRNAVGPPIKKLYTKFVDLANQGAVENGFADYGDYWRQEYEVNDLEKQIESILEEMNPLYKKLHAYTRYKLNRKLSEDVVKATGPLPAHLLNMWAQNWGHLYSILEPFPEETVPDVTNTMKKKKWKKKDVLKKAEEFFVSIGLESMPDTFYTKSLFKKEDGKKSVCHPSAWDIGDGDVRLKMPCMGVSQQDLITVSHEMGHAEYYLLYQDQPVEFRTGANPGFHEAVGDTIALSVMTPEHLKEIGLLSDYSDNAEEEINFLLKQALQKVAFIPFSYIIDKWRWSVFKGDTGPDDYNKYWWKLRKQYQGVAPPEKLKRRKGRSKELFDAGTFFHVAHNTEYLRYFLSHVLQFQFHKALCDEAGVSEDYHKCSIYKSKKAGEKLKEMLSLGKSLPWPDVLKVLTGSKTLSSKPIIAYFKPLEDWLDEHRRLNRYELGW</sequence>